<protein>
    <submittedName>
        <fullName evidence="1">Uncharacterized protein</fullName>
    </submittedName>
</protein>
<name>A0ABR2B316_9ROSI</name>
<accession>A0ABR2B316</accession>
<dbReference type="Proteomes" id="UP001472677">
    <property type="component" value="Unassembled WGS sequence"/>
</dbReference>
<organism evidence="1 2">
    <name type="scientific">Hibiscus sabdariffa</name>
    <name type="common">roselle</name>
    <dbReference type="NCBI Taxonomy" id="183260"/>
    <lineage>
        <taxon>Eukaryota</taxon>
        <taxon>Viridiplantae</taxon>
        <taxon>Streptophyta</taxon>
        <taxon>Embryophyta</taxon>
        <taxon>Tracheophyta</taxon>
        <taxon>Spermatophyta</taxon>
        <taxon>Magnoliopsida</taxon>
        <taxon>eudicotyledons</taxon>
        <taxon>Gunneridae</taxon>
        <taxon>Pentapetalae</taxon>
        <taxon>rosids</taxon>
        <taxon>malvids</taxon>
        <taxon>Malvales</taxon>
        <taxon>Malvaceae</taxon>
        <taxon>Malvoideae</taxon>
        <taxon>Hibiscus</taxon>
    </lineage>
</organism>
<reference evidence="1 2" key="1">
    <citation type="journal article" date="2024" name="G3 (Bethesda)">
        <title>Genome assembly of Hibiscus sabdariffa L. provides insights into metabolisms of medicinal natural products.</title>
        <authorList>
            <person name="Kim T."/>
        </authorList>
    </citation>
    <scope>NUCLEOTIDE SEQUENCE [LARGE SCALE GENOMIC DNA]</scope>
    <source>
        <strain evidence="1">TK-2024</strain>
        <tissue evidence="1">Old leaves</tissue>
    </source>
</reference>
<comment type="caution">
    <text evidence="1">The sequence shown here is derived from an EMBL/GenBank/DDBJ whole genome shotgun (WGS) entry which is preliminary data.</text>
</comment>
<dbReference type="EMBL" id="JBBPBM010000195">
    <property type="protein sequence ID" value="KAK8501165.1"/>
    <property type="molecule type" value="Genomic_DNA"/>
</dbReference>
<evidence type="ECO:0000313" key="2">
    <source>
        <dbReference type="Proteomes" id="UP001472677"/>
    </source>
</evidence>
<keyword evidence="2" id="KW-1185">Reference proteome</keyword>
<sequence>MNIDDNLSHGWLEEDVVIQEERCGGVVGKTIGPCGGRVLPNRVMVDVKSIDEGMDLGMSTPGVPLTDGGMDMVWGTTSEVQKDNFICDMDVELQENDVMIFHTRSIPEIRFTDREKGGGHQKVTISGREIGFVQNEDAVNNAPMKIMPSNVSPNQVVTASTSLKSDKHVLIRVVEEGAKCFLKESNGRSSYGPIWNARSKTLNQNSTVNAGVVSIILLSYEYVPRFE</sequence>
<evidence type="ECO:0000313" key="1">
    <source>
        <dbReference type="EMBL" id="KAK8501165.1"/>
    </source>
</evidence>
<gene>
    <name evidence="1" type="ORF">V6N12_008174</name>
</gene>
<proteinExistence type="predicted"/>